<feature type="signal peptide" evidence="6">
    <location>
        <begin position="1"/>
        <end position="19"/>
    </location>
</feature>
<dbReference type="PRINTS" id="PR00771">
    <property type="entry name" value="ENTEROTOXINA"/>
</dbReference>
<dbReference type="Proteomes" id="UP000799764">
    <property type="component" value="Unassembled WGS sequence"/>
</dbReference>
<evidence type="ECO:0000256" key="5">
    <source>
        <dbReference type="SAM" id="MobiDB-lite"/>
    </source>
</evidence>
<keyword evidence="4" id="KW-1015">Disulfide bond</keyword>
<reference evidence="7" key="1">
    <citation type="journal article" date="2020" name="Stud. Mycol.">
        <title>101 Dothideomycetes genomes: a test case for predicting lifestyles and emergence of pathogens.</title>
        <authorList>
            <person name="Haridas S."/>
            <person name="Albert R."/>
            <person name="Binder M."/>
            <person name="Bloem J."/>
            <person name="Labutti K."/>
            <person name="Salamov A."/>
            <person name="Andreopoulos B."/>
            <person name="Baker S."/>
            <person name="Barry K."/>
            <person name="Bills G."/>
            <person name="Bluhm B."/>
            <person name="Cannon C."/>
            <person name="Castanera R."/>
            <person name="Culley D."/>
            <person name="Daum C."/>
            <person name="Ezra D."/>
            <person name="Gonzalez J."/>
            <person name="Henrissat B."/>
            <person name="Kuo A."/>
            <person name="Liang C."/>
            <person name="Lipzen A."/>
            <person name="Lutzoni F."/>
            <person name="Magnuson J."/>
            <person name="Mondo S."/>
            <person name="Nolan M."/>
            <person name="Ohm R."/>
            <person name="Pangilinan J."/>
            <person name="Park H.-J."/>
            <person name="Ramirez L."/>
            <person name="Alfaro M."/>
            <person name="Sun H."/>
            <person name="Tritt A."/>
            <person name="Yoshinaga Y."/>
            <person name="Zwiers L.-H."/>
            <person name="Turgeon B."/>
            <person name="Goodwin S."/>
            <person name="Spatafora J."/>
            <person name="Crous P."/>
            <person name="Grigoriev I."/>
        </authorList>
    </citation>
    <scope>NUCLEOTIDE SEQUENCE</scope>
    <source>
        <strain evidence="7">CBS 690.94</strain>
    </source>
</reference>
<evidence type="ECO:0000313" key="7">
    <source>
        <dbReference type="EMBL" id="KAF2449072.1"/>
    </source>
</evidence>
<dbReference type="SUPFAM" id="SSF56399">
    <property type="entry name" value="ADP-ribosylation"/>
    <property type="match status" value="1"/>
</dbReference>
<feature type="chain" id="PRO_5040492647" evidence="6">
    <location>
        <begin position="20"/>
        <end position="477"/>
    </location>
</feature>
<dbReference type="Gene3D" id="3.90.210.10">
    <property type="entry name" value="Heat-Labile Enterotoxin, subunit A"/>
    <property type="match status" value="1"/>
</dbReference>
<feature type="region of interest" description="Disordered" evidence="5">
    <location>
        <begin position="265"/>
        <end position="309"/>
    </location>
</feature>
<dbReference type="EMBL" id="MU001495">
    <property type="protein sequence ID" value="KAF2449072.1"/>
    <property type="molecule type" value="Genomic_DNA"/>
</dbReference>
<evidence type="ECO:0000256" key="6">
    <source>
        <dbReference type="SAM" id="SignalP"/>
    </source>
</evidence>
<name>A0A9P4PRW4_9PLEO</name>
<evidence type="ECO:0000256" key="4">
    <source>
        <dbReference type="ARBA" id="ARBA00023157"/>
    </source>
</evidence>
<dbReference type="GO" id="GO:0090729">
    <property type="term" value="F:toxin activity"/>
    <property type="evidence" value="ECO:0007669"/>
    <property type="project" value="UniProtKB-KW"/>
</dbReference>
<keyword evidence="2 6" id="KW-0732">Signal</keyword>
<feature type="compositionally biased region" description="Basic residues" evidence="5">
    <location>
        <begin position="271"/>
        <end position="303"/>
    </location>
</feature>
<dbReference type="InterPro" id="IPR001144">
    <property type="entry name" value="Enterotoxin_A"/>
</dbReference>
<dbReference type="OrthoDB" id="3794605at2759"/>
<gene>
    <name evidence="7" type="ORF">P171DRAFT_223697</name>
</gene>
<keyword evidence="3" id="KW-0843">Virulence</keyword>
<feature type="compositionally biased region" description="Gly residues" evidence="5">
    <location>
        <begin position="462"/>
        <end position="477"/>
    </location>
</feature>
<sequence length="477" mass="51143">MMWKAPFVFLGFLAAFGNTAPLAPLEGDFEDVGNVTSHHFEERANLNQHVIYVWRADRRSPSALKAARGFTTKGTHNGLLEDLSLYRHCLGGKDGASVDNDGFVSTTWKYSVAEGWVTKHHGGNAYIYRIATDEGLIDVEATLKGYSPFPHELEFAAIDKIPWEQVQGWHRFVSDGKGGAFEQPYQRNPDFSQSMYGGQPHGGAQFPLSGFPRNHPAWSKLPWARYAHCKPRAPSKRAEEIFANQSPSGLDIDIDDAVDVATAAPLEARARSRGSRTSRKRPSTAGRRKKTTKKTAKKPKKKPTSGTKTCTAAMKKAGKCKTTAKCTAAMKKAGKCPVKATCTAAEKKKNGGKCPAKSTCTAAEKKKNGGKCPAKAATCTPGEKKANGGVCPKCTAAEKKANGGVCPVCTPAEKKKNGGKCPAKKGDCGPSVSNKARYQEYLRALKKKKAGKKMVWSEGSTGTKGGKGTKTGGKTGA</sequence>
<organism evidence="7 8">
    <name type="scientific">Karstenula rhodostoma CBS 690.94</name>
    <dbReference type="NCBI Taxonomy" id="1392251"/>
    <lineage>
        <taxon>Eukaryota</taxon>
        <taxon>Fungi</taxon>
        <taxon>Dikarya</taxon>
        <taxon>Ascomycota</taxon>
        <taxon>Pezizomycotina</taxon>
        <taxon>Dothideomycetes</taxon>
        <taxon>Pleosporomycetidae</taxon>
        <taxon>Pleosporales</taxon>
        <taxon>Massarineae</taxon>
        <taxon>Didymosphaeriaceae</taxon>
        <taxon>Karstenula</taxon>
    </lineage>
</organism>
<keyword evidence="8" id="KW-1185">Reference proteome</keyword>
<proteinExistence type="predicted"/>
<keyword evidence="1" id="KW-0800">Toxin</keyword>
<evidence type="ECO:0000256" key="2">
    <source>
        <dbReference type="ARBA" id="ARBA00022729"/>
    </source>
</evidence>
<protein>
    <submittedName>
        <fullName evidence="7">ADP-ribosylation</fullName>
    </submittedName>
</protein>
<dbReference type="Pfam" id="PF01375">
    <property type="entry name" value="Enterotoxin_a"/>
    <property type="match status" value="1"/>
</dbReference>
<dbReference type="AlphaFoldDB" id="A0A9P4PRW4"/>
<comment type="caution">
    <text evidence="7">The sequence shown here is derived from an EMBL/GenBank/DDBJ whole genome shotgun (WGS) entry which is preliminary data.</text>
</comment>
<evidence type="ECO:0000256" key="3">
    <source>
        <dbReference type="ARBA" id="ARBA00023026"/>
    </source>
</evidence>
<feature type="region of interest" description="Disordered" evidence="5">
    <location>
        <begin position="447"/>
        <end position="477"/>
    </location>
</feature>
<accession>A0A9P4PRW4</accession>
<evidence type="ECO:0000256" key="1">
    <source>
        <dbReference type="ARBA" id="ARBA00022656"/>
    </source>
</evidence>
<evidence type="ECO:0000313" key="8">
    <source>
        <dbReference type="Proteomes" id="UP000799764"/>
    </source>
</evidence>